<dbReference type="GO" id="GO:0005634">
    <property type="term" value="C:nucleus"/>
    <property type="evidence" value="ECO:0007669"/>
    <property type="project" value="TreeGrafter"/>
</dbReference>
<dbReference type="InterPro" id="IPR029269">
    <property type="entry name" value="Zf-tcix"/>
</dbReference>
<feature type="domain" description="Putative treble-clef zinc-finger" evidence="2">
    <location>
        <begin position="19"/>
        <end position="60"/>
    </location>
</feature>
<dbReference type="PANTHER" id="PTHR13518:SF1">
    <property type="entry name" value="C2ORF42 HOMOLOG"/>
    <property type="match status" value="1"/>
</dbReference>
<dbReference type="EMBL" id="OC000654">
    <property type="protein sequence ID" value="CAD7257973.1"/>
    <property type="molecule type" value="Genomic_DNA"/>
</dbReference>
<proteinExistence type="predicted"/>
<evidence type="ECO:0000313" key="3">
    <source>
        <dbReference type="EMBL" id="CAD7257973.1"/>
    </source>
</evidence>
<evidence type="ECO:0000259" key="2">
    <source>
        <dbReference type="Pfam" id="PF14952"/>
    </source>
</evidence>
<feature type="region of interest" description="Disordered" evidence="1">
    <location>
        <begin position="862"/>
        <end position="908"/>
    </location>
</feature>
<dbReference type="AlphaFoldDB" id="A0A7R9AQQ1"/>
<sequence length="993" mass="110213">MEFGPAMPNDDRLKALLSDLGRATLRGVRKCPKCGTFNGTRGLSCKNKSCDVVFKEAGEKRKMSTEACKLVTGTGTQSTTCHSQLSGRTLVQGGSTYRNSEQIIQSLSLERVPVSRLESVRADEASLTRSCAHWYNSTNLEPTQGVRGVNEGGGCDSEVLSSNGGETEIETAPLTHTGLRHVNLSWYSLGVFETCESEPEKSSSLTLTTCQHIQAALRCYAEATPLPLTYSTLTSLNISAEMKQVTTVDGARLVASGGVTQEYGREKERSLLTTDSQYCTSLASQMRLDRSLLLLQTVWQLATETTGPLVQRVSKNIMAVKCKASPKHPLGYLHFSFFVSRLKDRVENKFFCSCTAFKGQVKHATNKDDPNFKKCLHFYSCIAAFASDLKLSEEFAYYIDLEMLNMDPLLSVTSRSIRQISETLIASRATNLAHPVSAGDNTRTQLVAILSEDSQDPCEVEVEVLRDDADLLEATGITVSEDGTLEQVHGLGIIPDSLEVRIHEMDPETLNFSTVGESPVEVVSSKRKREEPSPVIRTQESAPTPTPAPAKKHPPAKKVGAVALVKKQEPLNESDVSVTFLQWLASVTERINQSMHFQFDGKPDPLVFHVPQVFFECLRERISCGGKKKRLPNFTTGFVRKDAVPLGTFTKYTWHITNIIHVKQIFETPLMPLEITRSFVENQDGTYEPYNRHKDDNESFRKTESQPLIKPLELKTFLKVGNTAPDQVDPTPFLIEWIPDILPCSKIGELRIRFEFGHQRNGLIEKRQSSLRPITRTISRNAAEISITRITTAPRSETIKLCSFLSGVVERMSSDRGVVERMSSVRGVVERMSSDRGVVERMSSDRSDVERMSSDRSVVERMSSDRSVVERMSSASGAPFNGGGGDRSGYWRNGTVTGPEEGDNSECAKSGEYLGSVVEKTREIGERRRVKNLDKNLVWSSRGVQRSAVYIKDLGDRNGVHSGSVEEEEAYVRDSGRDDLAKIFWSSLFLRVG</sequence>
<protein>
    <recommendedName>
        <fullName evidence="2">Putative treble-clef zinc-finger domain-containing protein</fullName>
    </recommendedName>
</protein>
<feature type="region of interest" description="Disordered" evidence="1">
    <location>
        <begin position="516"/>
        <end position="557"/>
    </location>
</feature>
<dbReference type="PANTHER" id="PTHR13518">
    <property type="entry name" value="PUTATIVE TREBLE-CLEF ZINC-FINGER C2ORF42 FAMILY MEMBER"/>
    <property type="match status" value="1"/>
</dbReference>
<dbReference type="Pfam" id="PF14952">
    <property type="entry name" value="zf-tcix"/>
    <property type="match status" value="1"/>
</dbReference>
<organism evidence="3">
    <name type="scientific">Timema shepardi</name>
    <name type="common">Walking stick</name>
    <dbReference type="NCBI Taxonomy" id="629360"/>
    <lineage>
        <taxon>Eukaryota</taxon>
        <taxon>Metazoa</taxon>
        <taxon>Ecdysozoa</taxon>
        <taxon>Arthropoda</taxon>
        <taxon>Hexapoda</taxon>
        <taxon>Insecta</taxon>
        <taxon>Pterygota</taxon>
        <taxon>Neoptera</taxon>
        <taxon>Polyneoptera</taxon>
        <taxon>Phasmatodea</taxon>
        <taxon>Timematodea</taxon>
        <taxon>Timematoidea</taxon>
        <taxon>Timematidae</taxon>
        <taxon>Timema</taxon>
    </lineage>
</organism>
<evidence type="ECO:0000256" key="1">
    <source>
        <dbReference type="SAM" id="MobiDB-lite"/>
    </source>
</evidence>
<reference evidence="3" key="1">
    <citation type="submission" date="2020-11" db="EMBL/GenBank/DDBJ databases">
        <authorList>
            <person name="Tran Van P."/>
        </authorList>
    </citation>
    <scope>NUCLEOTIDE SEQUENCE</scope>
</reference>
<accession>A0A7R9AQQ1</accession>
<name>A0A7R9AQQ1_TIMSH</name>
<dbReference type="InterPro" id="IPR026049">
    <property type="entry name" value="C2orf42"/>
</dbReference>
<gene>
    <name evidence="3" type="ORF">TSIB3V08_LOCUS2218</name>
</gene>